<dbReference type="SUPFAM" id="SSF56672">
    <property type="entry name" value="DNA/RNA polymerases"/>
    <property type="match status" value="1"/>
</dbReference>
<evidence type="ECO:0008006" key="3">
    <source>
        <dbReference type="Google" id="ProtNLM"/>
    </source>
</evidence>
<dbReference type="InterPro" id="IPR043502">
    <property type="entry name" value="DNA/RNA_pol_sf"/>
</dbReference>
<sequence length="70" mass="7869">MDPVKVAGVAQWPTPTNKKEVSAFLGFTNFYRRFIEGFSHLTRPLFDLMGKDVPFAWSSDADAAFTALKQ</sequence>
<protein>
    <recommendedName>
        <fullName evidence="3">Reverse transcriptase/retrotransposon-derived protein RNase H-like domain-containing protein</fullName>
    </recommendedName>
</protein>
<reference evidence="1" key="1">
    <citation type="submission" date="2014-09" db="EMBL/GenBank/DDBJ databases">
        <title>Genome sequence of the luminous mushroom Mycena chlorophos for searching fungal bioluminescence genes.</title>
        <authorList>
            <person name="Tanaka Y."/>
            <person name="Kasuga D."/>
            <person name="Oba Y."/>
            <person name="Hase S."/>
            <person name="Sato K."/>
            <person name="Oba Y."/>
            <person name="Sakakibara Y."/>
        </authorList>
    </citation>
    <scope>NUCLEOTIDE SEQUENCE</scope>
</reference>
<gene>
    <name evidence="1" type="ORF">MCHLO_14417</name>
</gene>
<evidence type="ECO:0000313" key="2">
    <source>
        <dbReference type="Proteomes" id="UP000815677"/>
    </source>
</evidence>
<dbReference type="InterPro" id="IPR050951">
    <property type="entry name" value="Retrovirus_Pol_polyprotein"/>
</dbReference>
<dbReference type="InterPro" id="IPR043128">
    <property type="entry name" value="Rev_trsase/Diguanyl_cyclase"/>
</dbReference>
<keyword evidence="2" id="KW-1185">Reference proteome</keyword>
<dbReference type="PANTHER" id="PTHR37984">
    <property type="entry name" value="PROTEIN CBG26694"/>
    <property type="match status" value="1"/>
</dbReference>
<name>A0ABQ0M3W2_MYCCL</name>
<evidence type="ECO:0000313" key="1">
    <source>
        <dbReference type="EMBL" id="GAT57927.1"/>
    </source>
</evidence>
<dbReference type="Gene3D" id="3.30.70.270">
    <property type="match status" value="1"/>
</dbReference>
<dbReference type="PANTHER" id="PTHR37984:SF5">
    <property type="entry name" value="PROTEIN NYNRIN-LIKE"/>
    <property type="match status" value="1"/>
</dbReference>
<organism evidence="1 2">
    <name type="scientific">Mycena chlorophos</name>
    <name type="common">Agaric fungus</name>
    <name type="synonym">Agaricus chlorophos</name>
    <dbReference type="NCBI Taxonomy" id="658473"/>
    <lineage>
        <taxon>Eukaryota</taxon>
        <taxon>Fungi</taxon>
        <taxon>Dikarya</taxon>
        <taxon>Basidiomycota</taxon>
        <taxon>Agaricomycotina</taxon>
        <taxon>Agaricomycetes</taxon>
        <taxon>Agaricomycetidae</taxon>
        <taxon>Agaricales</taxon>
        <taxon>Marasmiineae</taxon>
        <taxon>Mycenaceae</taxon>
        <taxon>Mycena</taxon>
    </lineage>
</organism>
<accession>A0ABQ0M3W2</accession>
<dbReference type="EMBL" id="DF849520">
    <property type="protein sequence ID" value="GAT57927.1"/>
    <property type="molecule type" value="Genomic_DNA"/>
</dbReference>
<proteinExistence type="predicted"/>
<dbReference type="Proteomes" id="UP000815677">
    <property type="component" value="Unassembled WGS sequence"/>
</dbReference>